<dbReference type="PANTHER" id="PTHR37066">
    <property type="entry name" value="HELICASE-ASSOCIATED"/>
    <property type="match status" value="1"/>
</dbReference>
<dbReference type="STRING" id="559515.M4BJZ3"/>
<evidence type="ECO:0000313" key="3">
    <source>
        <dbReference type="Proteomes" id="UP000011713"/>
    </source>
</evidence>
<dbReference type="Proteomes" id="UP000011713">
    <property type="component" value="Unassembled WGS sequence"/>
</dbReference>
<feature type="domain" description="Helicase-associated" evidence="1">
    <location>
        <begin position="111"/>
        <end position="182"/>
    </location>
</feature>
<evidence type="ECO:0000259" key="1">
    <source>
        <dbReference type="Pfam" id="PF03457"/>
    </source>
</evidence>
<feature type="domain" description="Helicase-associated" evidence="1">
    <location>
        <begin position="188"/>
        <end position="269"/>
    </location>
</feature>
<sequence>MRLPALVITRRLFSSRRPSSRFPLLATALEVFHKQHDHFVVPYHFQVPPDDPFKSRDSFLWPEDTRGFQLGRQIRKFVGISSRDEESTDLMDVREQLEAVGFPAIRDWRRFQWEQVSLSALTRYKEIEGNLLVPRKFVVPSGDPQWPRATWGLKLGSHVNYLRRRRDTMTMYQIQDLDKIEFVWVVADYAWDVLFMPALRQFRQLYGHCDVPQNYVVGVSSEGGTEGWDSWAKKLTGYRLGATVNRIRSNSAFLHFMKRDKNELEQLGFYLNSHDRAWTETILPAFKTYFRIYGNCDIDRSFIVPEEESWPSSAWNLRLGFIVRNIRNRGDYFLQIAQDLGALEEIGFVWNVAAAKWEHAVLPALHTYVREFGDPNVPADFVVPCNDPWPIKSHGLKLGELATMPARRERYADFIEIDRMQLEALGFFWSIISNDGRSDMSSPTPQSTIS</sequence>
<dbReference type="InterPro" id="IPR005114">
    <property type="entry name" value="Helicase_assoc"/>
</dbReference>
<organism evidence="2 3">
    <name type="scientific">Hyaloperonospora arabidopsidis (strain Emoy2)</name>
    <name type="common">Downy mildew agent</name>
    <name type="synonym">Peronospora arabidopsidis</name>
    <dbReference type="NCBI Taxonomy" id="559515"/>
    <lineage>
        <taxon>Eukaryota</taxon>
        <taxon>Sar</taxon>
        <taxon>Stramenopiles</taxon>
        <taxon>Oomycota</taxon>
        <taxon>Peronosporomycetes</taxon>
        <taxon>Peronosporales</taxon>
        <taxon>Peronosporaceae</taxon>
        <taxon>Hyaloperonospora</taxon>
    </lineage>
</organism>
<dbReference type="Pfam" id="PF03457">
    <property type="entry name" value="HA"/>
    <property type="match status" value="2"/>
</dbReference>
<dbReference type="InParanoid" id="M4BJZ3"/>
<reference evidence="3" key="1">
    <citation type="journal article" date="2010" name="Science">
        <title>Signatures of adaptation to obligate biotrophy in the Hyaloperonospora arabidopsidis genome.</title>
        <authorList>
            <person name="Baxter L."/>
            <person name="Tripathy S."/>
            <person name="Ishaque N."/>
            <person name="Boot N."/>
            <person name="Cabral A."/>
            <person name="Kemen E."/>
            <person name="Thines M."/>
            <person name="Ah-Fong A."/>
            <person name="Anderson R."/>
            <person name="Badejoko W."/>
            <person name="Bittner-Eddy P."/>
            <person name="Boore J.L."/>
            <person name="Chibucos M.C."/>
            <person name="Coates M."/>
            <person name="Dehal P."/>
            <person name="Delehaunty K."/>
            <person name="Dong S."/>
            <person name="Downton P."/>
            <person name="Dumas B."/>
            <person name="Fabro G."/>
            <person name="Fronick C."/>
            <person name="Fuerstenberg S.I."/>
            <person name="Fulton L."/>
            <person name="Gaulin E."/>
            <person name="Govers F."/>
            <person name="Hughes L."/>
            <person name="Humphray S."/>
            <person name="Jiang R.H."/>
            <person name="Judelson H."/>
            <person name="Kamoun S."/>
            <person name="Kyung K."/>
            <person name="Meijer H."/>
            <person name="Minx P."/>
            <person name="Morris P."/>
            <person name="Nelson J."/>
            <person name="Phuntumart V."/>
            <person name="Qutob D."/>
            <person name="Rehmany A."/>
            <person name="Rougon-Cardoso A."/>
            <person name="Ryden P."/>
            <person name="Torto-Alalibo T."/>
            <person name="Studholme D."/>
            <person name="Wang Y."/>
            <person name="Win J."/>
            <person name="Wood J."/>
            <person name="Clifton S.W."/>
            <person name="Rogers J."/>
            <person name="Van den Ackerveken G."/>
            <person name="Jones J.D."/>
            <person name="McDowell J.M."/>
            <person name="Beynon J."/>
            <person name="Tyler B.M."/>
        </authorList>
    </citation>
    <scope>NUCLEOTIDE SEQUENCE [LARGE SCALE GENOMIC DNA]</scope>
    <source>
        <strain evidence="3">Emoy2</strain>
    </source>
</reference>
<dbReference type="OMA" id="DIGFVWV"/>
<dbReference type="AlphaFoldDB" id="M4BJZ3"/>
<evidence type="ECO:0000313" key="2">
    <source>
        <dbReference type="EnsemblProtists" id="HpaP806725"/>
    </source>
</evidence>
<dbReference type="EnsemblProtists" id="HpaT806725">
    <property type="protein sequence ID" value="HpaP806725"/>
    <property type="gene ID" value="HpaG806725"/>
</dbReference>
<reference evidence="2" key="2">
    <citation type="submission" date="2015-06" db="UniProtKB">
        <authorList>
            <consortium name="EnsemblProtists"/>
        </authorList>
    </citation>
    <scope>IDENTIFICATION</scope>
    <source>
        <strain evidence="2">Emoy2</strain>
    </source>
</reference>
<dbReference type="PANTHER" id="PTHR37066:SF1">
    <property type="entry name" value="LNS2_PITP DOMAIN-CONTAINING PROTEIN"/>
    <property type="match status" value="1"/>
</dbReference>
<name>M4BJZ3_HYAAE</name>
<dbReference type="eggNOG" id="ENOG502RSV2">
    <property type="taxonomic scope" value="Eukaryota"/>
</dbReference>
<keyword evidence="3" id="KW-1185">Reference proteome</keyword>
<dbReference type="HOGENOM" id="CLU_026546_1_0_1"/>
<accession>M4BJZ3</accession>
<protein>
    <recommendedName>
        <fullName evidence="1">Helicase-associated domain-containing protein</fullName>
    </recommendedName>
</protein>
<proteinExistence type="predicted"/>
<dbReference type="VEuPathDB" id="FungiDB:HpaG806725"/>
<dbReference type="EMBL" id="JH598337">
    <property type="status" value="NOT_ANNOTATED_CDS"/>
    <property type="molecule type" value="Genomic_DNA"/>
</dbReference>